<gene>
    <name evidence="5" type="ORF">CQY20_19030</name>
    <name evidence="4" type="ORF">MAGR_10800</name>
</gene>
<proteinExistence type="predicted"/>
<evidence type="ECO:0000313" key="5">
    <source>
        <dbReference type="EMBL" id="PEG36332.1"/>
    </source>
</evidence>
<dbReference type="AlphaFoldDB" id="A0A2A7MWY0"/>
<evidence type="ECO:0000313" key="6">
    <source>
        <dbReference type="Proteomes" id="UP000220914"/>
    </source>
</evidence>
<protein>
    <submittedName>
        <fullName evidence="5">PE-PPE domain-containing protein</fullName>
    </submittedName>
</protein>
<dbReference type="SUPFAM" id="SSF53474">
    <property type="entry name" value="alpha/beta-Hydrolases"/>
    <property type="match status" value="1"/>
</dbReference>
<dbReference type="Gene3D" id="3.40.50.1820">
    <property type="entry name" value="alpha/beta hydrolase"/>
    <property type="match status" value="1"/>
</dbReference>
<comment type="caution">
    <text evidence="5">The sequence shown here is derived from an EMBL/GenBank/DDBJ whole genome shotgun (WGS) entry which is preliminary data.</text>
</comment>
<dbReference type="OrthoDB" id="4568361at2"/>
<reference evidence="4 7" key="2">
    <citation type="journal article" date="2019" name="Emerg. Microbes Infect.">
        <title>Comprehensive subspecies identification of 175 nontuberculous mycobacteria species based on 7547 genomic profiles.</title>
        <authorList>
            <person name="Matsumoto Y."/>
            <person name="Kinjo T."/>
            <person name="Motooka D."/>
            <person name="Nabeya D."/>
            <person name="Jung N."/>
            <person name="Uechi K."/>
            <person name="Horii T."/>
            <person name="Iida T."/>
            <person name="Fujita J."/>
            <person name="Nakamura S."/>
        </authorList>
    </citation>
    <scope>NUCLEOTIDE SEQUENCE [LARGE SCALE GENOMIC DNA]</scope>
    <source>
        <strain evidence="4 7">JCM 6377</strain>
    </source>
</reference>
<feature type="region of interest" description="Disordered" evidence="1">
    <location>
        <begin position="458"/>
        <end position="483"/>
    </location>
</feature>
<feature type="compositionally biased region" description="Polar residues" evidence="1">
    <location>
        <begin position="420"/>
        <end position="429"/>
    </location>
</feature>
<reference evidence="5 6" key="1">
    <citation type="submission" date="2017-10" db="EMBL/GenBank/DDBJ databases">
        <title>The new phylogeny of genus Mycobacterium.</title>
        <authorList>
            <person name="Tortoli E."/>
            <person name="Trovato A."/>
            <person name="Cirillo D.M."/>
        </authorList>
    </citation>
    <scope>NUCLEOTIDE SEQUENCE [LARGE SCALE GENOMIC DNA]</scope>
    <source>
        <strain evidence="5 6">CCUG37673</strain>
    </source>
</reference>
<dbReference type="Proteomes" id="UP000465302">
    <property type="component" value="Unassembled WGS sequence"/>
</dbReference>
<dbReference type="Pfam" id="PF08237">
    <property type="entry name" value="PE-PPE"/>
    <property type="match status" value="1"/>
</dbReference>
<dbReference type="InterPro" id="IPR013228">
    <property type="entry name" value="PE-PPE_C"/>
</dbReference>
<evidence type="ECO:0000259" key="3">
    <source>
        <dbReference type="Pfam" id="PF08237"/>
    </source>
</evidence>
<feature type="region of interest" description="Disordered" evidence="1">
    <location>
        <begin position="393"/>
        <end position="439"/>
    </location>
</feature>
<feature type="domain" description="PE-PPE" evidence="3">
    <location>
        <begin position="118"/>
        <end position="329"/>
    </location>
</feature>
<keyword evidence="2" id="KW-0732">Signal</keyword>
<dbReference type="EMBL" id="PDCP01000035">
    <property type="protein sequence ID" value="PEG36332.1"/>
    <property type="molecule type" value="Genomic_DNA"/>
</dbReference>
<dbReference type="RefSeq" id="WP_097941641.1">
    <property type="nucleotide sequence ID" value="NZ_BLKS01000001.1"/>
</dbReference>
<evidence type="ECO:0000313" key="7">
    <source>
        <dbReference type="Proteomes" id="UP000465302"/>
    </source>
</evidence>
<evidence type="ECO:0000313" key="4">
    <source>
        <dbReference type="EMBL" id="GFG49639.1"/>
    </source>
</evidence>
<dbReference type="EMBL" id="BLKS01000001">
    <property type="protein sequence ID" value="GFG49639.1"/>
    <property type="molecule type" value="Genomic_DNA"/>
</dbReference>
<dbReference type="InterPro" id="IPR029058">
    <property type="entry name" value="AB_hydrolase_fold"/>
</dbReference>
<feature type="compositionally biased region" description="Basic and acidic residues" evidence="1">
    <location>
        <begin position="465"/>
        <end position="475"/>
    </location>
</feature>
<accession>A0A2A7MWY0</accession>
<organism evidence="5 6">
    <name type="scientific">Mycolicibacterium agri</name>
    <name type="common">Mycobacterium agri</name>
    <dbReference type="NCBI Taxonomy" id="36811"/>
    <lineage>
        <taxon>Bacteria</taxon>
        <taxon>Bacillati</taxon>
        <taxon>Actinomycetota</taxon>
        <taxon>Actinomycetes</taxon>
        <taxon>Mycobacteriales</taxon>
        <taxon>Mycobacteriaceae</taxon>
        <taxon>Mycolicibacterium</taxon>
    </lineage>
</organism>
<dbReference type="Proteomes" id="UP000220914">
    <property type="component" value="Unassembled WGS sequence"/>
</dbReference>
<reference evidence="4" key="3">
    <citation type="submission" date="2020-02" db="EMBL/GenBank/DDBJ databases">
        <authorList>
            <person name="Matsumoto Y."/>
            <person name="Motooka D."/>
            <person name="Nakamura S."/>
        </authorList>
    </citation>
    <scope>NUCLEOTIDE SEQUENCE</scope>
    <source>
        <strain evidence="4">JCM 6377</strain>
    </source>
</reference>
<keyword evidence="6" id="KW-1185">Reference proteome</keyword>
<feature type="signal peptide" evidence="2">
    <location>
        <begin position="1"/>
        <end position="30"/>
    </location>
</feature>
<evidence type="ECO:0000256" key="2">
    <source>
        <dbReference type="SAM" id="SignalP"/>
    </source>
</evidence>
<evidence type="ECO:0000256" key="1">
    <source>
        <dbReference type="SAM" id="MobiDB-lite"/>
    </source>
</evidence>
<feature type="chain" id="PRO_5033300349" evidence="2">
    <location>
        <begin position="31"/>
        <end position="483"/>
    </location>
</feature>
<name>A0A2A7MWY0_MYCAG</name>
<sequence>MSGKHIGRIGALAVALGVGFAAAPVSTASAEREPCSDTEVTCALILGGTTVPTPDASWLESVKNQFIAPTHPGYIEYTAVTAPQEFWPITGFFRVLGLALGPSEIFGLDGPAWPDEPLWKLSGLFDLTADVSLEVGANDLEDAIASHPNKHLIIYGQSQGTGAANVVKRRLAQEYPEGTTAPDIDFVLGGDPNLPNGGLAARFPNLYIPIVNLTLNGSAPTNTQFDTVEINRKYDGFADFPLYPLNFIADVNAVLGVVYVHMYGFDVSLPADDPTKSPAYQGEYGDTSYYLFDSPDLPLFGPLRTAGVPEPLIDVVEPFFREVVELGYDRSIEPWKPTPARLIPRVDPAAAAGNFADAISEGFDNARALIQPQAPVKPAAVSTDTDVIEGADLQTNQSVGESVDDNGGVTALSEGRTHDPTPSSANRTRPTPLRDAVTNVRSGIKKAVADVTHSIKKALSVNKTHGTDNAREDGSRSPATEPD</sequence>